<organism evidence="15 16">
    <name type="scientific">Pseudomonas syringae pv. ribicola</name>
    <dbReference type="NCBI Taxonomy" id="55398"/>
    <lineage>
        <taxon>Bacteria</taxon>
        <taxon>Pseudomonadati</taxon>
        <taxon>Pseudomonadota</taxon>
        <taxon>Gammaproteobacteria</taxon>
        <taxon>Pseudomonadales</taxon>
        <taxon>Pseudomonadaceae</taxon>
        <taxon>Pseudomonas</taxon>
    </lineage>
</organism>
<feature type="binding site" evidence="13">
    <location>
        <begin position="270"/>
        <end position="271"/>
    </location>
    <ligand>
        <name>substrate</name>
    </ligand>
</feature>
<evidence type="ECO:0000256" key="1">
    <source>
        <dbReference type="ARBA" id="ARBA00003125"/>
    </source>
</evidence>
<sequence>MPRVQGLHAAIIAPLNSASHEPRPPMYNLARQLLFKLSPETSHDLSLDLIGAGGRLGLNGLLSKAPARVPVTVMGLEFPNPVGLAAGLDKNGAAIDGFAQLGFGFVEIGTVTPRPQPGNPKPRIFRLPHAEAIINRMGFNNLGVDNLVSRVQAAKYKGILGINIGKNFDTPVERAVDDYLICLDKVYAHASYVTVNVSSPNTPGLRSLQFGDSLKQLLEALSLRQQELTQRDGKRVPLAIKIAPDMTDEETVLVAAALIESGMDAVIATNTTLSREGVEGLPHADEAGGLSGAPVREKSTHTVKILAGELAGRMPIIAAGGITEGRHAAEKMAAGASLVQIYSGFIYKGPALIRESVDAIAAMPRQQV</sequence>
<dbReference type="GO" id="GO:0044205">
    <property type="term" value="P:'de novo' UMP biosynthetic process"/>
    <property type="evidence" value="ECO:0007669"/>
    <property type="project" value="UniProtKB-UniRule"/>
</dbReference>
<dbReference type="EC" id="1.3.5.2" evidence="13"/>
<keyword evidence="11 13" id="KW-0472">Membrane</keyword>
<evidence type="ECO:0000256" key="13">
    <source>
        <dbReference type="HAMAP-Rule" id="MF_00225"/>
    </source>
</evidence>
<dbReference type="NCBIfam" id="NF003652">
    <property type="entry name" value="PRK05286.2-5"/>
    <property type="match status" value="1"/>
</dbReference>
<dbReference type="InterPro" id="IPR050074">
    <property type="entry name" value="DHO_dehydrogenase"/>
</dbReference>
<dbReference type="PANTHER" id="PTHR48109">
    <property type="entry name" value="DIHYDROOROTATE DEHYDROGENASE (QUINONE), MITOCHONDRIAL-RELATED"/>
    <property type="match status" value="1"/>
</dbReference>
<keyword evidence="6 13" id="KW-1003">Cell membrane</keyword>
<feature type="binding site" evidence="13">
    <location>
        <position position="269"/>
    </location>
    <ligand>
        <name>FMN</name>
        <dbReference type="ChEBI" id="CHEBI:58210"/>
    </ligand>
</feature>
<dbReference type="SUPFAM" id="SSF51395">
    <property type="entry name" value="FMN-linked oxidoreductases"/>
    <property type="match status" value="1"/>
</dbReference>
<evidence type="ECO:0000313" key="15">
    <source>
        <dbReference type="EMBL" id="KPY45514.1"/>
    </source>
</evidence>
<dbReference type="PANTHER" id="PTHR48109:SF4">
    <property type="entry name" value="DIHYDROOROTATE DEHYDROGENASE (QUINONE), MITOCHONDRIAL"/>
    <property type="match status" value="1"/>
</dbReference>
<dbReference type="NCBIfam" id="NF003644">
    <property type="entry name" value="PRK05286.1-1"/>
    <property type="match status" value="1"/>
</dbReference>
<feature type="binding site" evidence="13">
    <location>
        <position position="196"/>
    </location>
    <ligand>
        <name>substrate</name>
    </ligand>
</feature>
<comment type="similarity">
    <text evidence="4 13">Belongs to the dihydroorotate dehydrogenase family. Type 2 subfamily.</text>
</comment>
<dbReference type="NCBIfam" id="TIGR01036">
    <property type="entry name" value="pyrD_sub2"/>
    <property type="match status" value="1"/>
</dbReference>
<dbReference type="CDD" id="cd04738">
    <property type="entry name" value="DHOD_2_like"/>
    <property type="match status" value="1"/>
</dbReference>
<dbReference type="InterPro" id="IPR001295">
    <property type="entry name" value="Dihydroorotate_DH_CS"/>
</dbReference>
<feature type="active site" description="Nucleophile" evidence="13">
    <location>
        <position position="199"/>
    </location>
</feature>
<evidence type="ECO:0000256" key="10">
    <source>
        <dbReference type="ARBA" id="ARBA00023002"/>
    </source>
</evidence>
<dbReference type="NCBIfam" id="NF003646">
    <property type="entry name" value="PRK05286.1-4"/>
    <property type="match status" value="1"/>
</dbReference>
<dbReference type="EMBL" id="LJRF01000142">
    <property type="protein sequence ID" value="KPY45514.1"/>
    <property type="molecule type" value="Genomic_DNA"/>
</dbReference>
<dbReference type="AlphaFoldDB" id="A0A0P9Z1C3"/>
<dbReference type="PATRIC" id="fig|55398.3.peg.1200"/>
<dbReference type="GO" id="GO:0006207">
    <property type="term" value="P:'de novo' pyrimidine nucleobase biosynthetic process"/>
    <property type="evidence" value="ECO:0007669"/>
    <property type="project" value="UniProtKB-UniRule"/>
</dbReference>
<evidence type="ECO:0000256" key="5">
    <source>
        <dbReference type="ARBA" id="ARBA00011245"/>
    </source>
</evidence>
<feature type="binding site" evidence="13">
    <location>
        <position position="163"/>
    </location>
    <ligand>
        <name>FMN</name>
        <dbReference type="ChEBI" id="CHEBI:58210"/>
    </ligand>
</feature>
<gene>
    <name evidence="13" type="primary">pyrD</name>
    <name evidence="15" type="ORF">ALO47_04570</name>
</gene>
<feature type="binding site" evidence="13">
    <location>
        <position position="292"/>
    </location>
    <ligand>
        <name>FMN</name>
        <dbReference type="ChEBI" id="CHEBI:58210"/>
    </ligand>
</feature>
<comment type="caution">
    <text evidence="15">The sequence shown here is derived from an EMBL/GenBank/DDBJ whole genome shotgun (WGS) entry which is preliminary data.</text>
</comment>
<feature type="binding site" evidence="13">
    <location>
        <position position="196"/>
    </location>
    <ligand>
        <name>FMN</name>
        <dbReference type="ChEBI" id="CHEBI:58210"/>
    </ligand>
</feature>
<dbReference type="Gene3D" id="3.20.20.70">
    <property type="entry name" value="Aldolase class I"/>
    <property type="match status" value="1"/>
</dbReference>
<dbReference type="InterPro" id="IPR005720">
    <property type="entry name" value="Dihydroorotate_DH_cat"/>
</dbReference>
<dbReference type="Proteomes" id="UP000050554">
    <property type="component" value="Unassembled WGS sequence"/>
</dbReference>
<comment type="cofactor">
    <cofactor evidence="13">
        <name>FMN</name>
        <dbReference type="ChEBI" id="CHEBI:58210"/>
    </cofactor>
    <text evidence="13">Binds 1 FMN per subunit.</text>
</comment>
<dbReference type="GO" id="GO:0005737">
    <property type="term" value="C:cytoplasm"/>
    <property type="evidence" value="ECO:0007669"/>
    <property type="project" value="InterPro"/>
</dbReference>
<feature type="binding site" evidence="13">
    <location>
        <position position="321"/>
    </location>
    <ligand>
        <name>FMN</name>
        <dbReference type="ChEBI" id="CHEBI:58210"/>
    </ligand>
</feature>
<keyword evidence="10 13" id="KW-0560">Oxidoreductase</keyword>
<evidence type="ECO:0000256" key="6">
    <source>
        <dbReference type="ARBA" id="ARBA00022475"/>
    </source>
</evidence>
<keyword evidence="8 13" id="KW-0288">FMN</keyword>
<comment type="function">
    <text evidence="1 13">Catalyzes the conversion of dihydroorotate to orotate with quinone as electron acceptor.</text>
</comment>
<dbReference type="GO" id="GO:0106430">
    <property type="term" value="F:dihydroorotate dehydrogenase (quinone) activity"/>
    <property type="evidence" value="ECO:0007669"/>
    <property type="project" value="UniProtKB-EC"/>
</dbReference>
<accession>A0A0P9Z1C3</accession>
<comment type="catalytic activity">
    <reaction evidence="12 13">
        <text>(S)-dihydroorotate + a quinone = orotate + a quinol</text>
        <dbReference type="Rhea" id="RHEA:30187"/>
        <dbReference type="ChEBI" id="CHEBI:24646"/>
        <dbReference type="ChEBI" id="CHEBI:30839"/>
        <dbReference type="ChEBI" id="CHEBI:30864"/>
        <dbReference type="ChEBI" id="CHEBI:132124"/>
        <dbReference type="EC" id="1.3.5.2"/>
    </reaction>
</comment>
<dbReference type="InterPro" id="IPR013785">
    <property type="entry name" value="Aldolase_TIM"/>
</dbReference>
<keyword evidence="7 13" id="KW-0285">Flavoprotein</keyword>
<evidence type="ECO:0000256" key="2">
    <source>
        <dbReference type="ARBA" id="ARBA00004202"/>
    </source>
</evidence>
<evidence type="ECO:0000256" key="3">
    <source>
        <dbReference type="ARBA" id="ARBA00005161"/>
    </source>
</evidence>
<dbReference type="UniPathway" id="UPA00070">
    <property type="reaction ID" value="UER00946"/>
</dbReference>
<feature type="binding site" evidence="13">
    <location>
        <position position="241"/>
    </location>
    <ligand>
        <name>FMN</name>
        <dbReference type="ChEBI" id="CHEBI:58210"/>
    </ligand>
</feature>
<feature type="domain" description="Dihydroorotate dehydrogenase catalytic" evidence="14">
    <location>
        <begin position="71"/>
        <end position="358"/>
    </location>
</feature>
<feature type="binding site" evidence="13">
    <location>
        <begin position="135"/>
        <end position="139"/>
    </location>
    <ligand>
        <name>substrate</name>
    </ligand>
</feature>
<dbReference type="NCBIfam" id="NF003645">
    <property type="entry name" value="PRK05286.1-2"/>
    <property type="match status" value="1"/>
</dbReference>
<evidence type="ECO:0000313" key="16">
    <source>
        <dbReference type="Proteomes" id="UP000050554"/>
    </source>
</evidence>
<name>A0A0P9Z1C3_PSESI</name>
<evidence type="ECO:0000256" key="8">
    <source>
        <dbReference type="ARBA" id="ARBA00022643"/>
    </source>
</evidence>
<comment type="subcellular location">
    <subcellularLocation>
        <location evidence="2 13">Cell membrane</location>
        <topology evidence="2 13">Peripheral membrane protein</topology>
    </subcellularLocation>
</comment>
<dbReference type="InterPro" id="IPR005719">
    <property type="entry name" value="Dihydroorotate_DH_2"/>
</dbReference>
<evidence type="ECO:0000256" key="4">
    <source>
        <dbReference type="ARBA" id="ARBA00005359"/>
    </source>
</evidence>
<feature type="binding site" evidence="13">
    <location>
        <begin position="86"/>
        <end position="90"/>
    </location>
    <ligand>
        <name>FMN</name>
        <dbReference type="ChEBI" id="CHEBI:58210"/>
    </ligand>
</feature>
<dbReference type="PROSITE" id="PS00911">
    <property type="entry name" value="DHODEHASE_1"/>
    <property type="match status" value="1"/>
</dbReference>
<dbReference type="HAMAP" id="MF_00225">
    <property type="entry name" value="DHO_dh_type2"/>
    <property type="match status" value="1"/>
</dbReference>
<evidence type="ECO:0000256" key="11">
    <source>
        <dbReference type="ARBA" id="ARBA00023136"/>
    </source>
</evidence>
<keyword evidence="9 13" id="KW-0665">Pyrimidine biosynthesis</keyword>
<evidence type="ECO:0000256" key="7">
    <source>
        <dbReference type="ARBA" id="ARBA00022630"/>
    </source>
</evidence>
<dbReference type="Pfam" id="PF01180">
    <property type="entry name" value="DHO_dh"/>
    <property type="match status" value="1"/>
</dbReference>
<comment type="subunit">
    <text evidence="5 13">Monomer.</text>
</comment>
<protein>
    <recommendedName>
        <fullName evidence="13">Dihydroorotate dehydrogenase (quinone)</fullName>
        <ecNumber evidence="13">1.3.5.2</ecNumber>
    </recommendedName>
    <alternativeName>
        <fullName evidence="13">DHOdehase</fullName>
        <shortName evidence="13">DHOD</shortName>
        <shortName evidence="13">DHODase</shortName>
    </alternativeName>
    <alternativeName>
        <fullName evidence="13">Dihydroorotate oxidase</fullName>
    </alternativeName>
</protein>
<evidence type="ECO:0000259" key="14">
    <source>
        <dbReference type="Pfam" id="PF01180"/>
    </source>
</evidence>
<dbReference type="FunFam" id="3.20.20.70:FF:000028">
    <property type="entry name" value="Dihydroorotate dehydrogenase (quinone)"/>
    <property type="match status" value="1"/>
</dbReference>
<reference evidence="15 16" key="1">
    <citation type="submission" date="2015-09" db="EMBL/GenBank/DDBJ databases">
        <title>Genome announcement of multiple Pseudomonas syringae strains.</title>
        <authorList>
            <person name="Thakur S."/>
            <person name="Wang P.W."/>
            <person name="Gong Y."/>
            <person name="Weir B.S."/>
            <person name="Guttman D.S."/>
        </authorList>
    </citation>
    <scope>NUCLEOTIDE SEQUENCE [LARGE SCALE GENOMIC DNA]</scope>
    <source>
        <strain evidence="15 16">ICMP3882</strain>
    </source>
</reference>
<feature type="binding site" evidence="13">
    <location>
        <position position="90"/>
    </location>
    <ligand>
        <name>substrate</name>
    </ligand>
</feature>
<proteinExistence type="inferred from homology"/>
<dbReference type="GO" id="GO:0005886">
    <property type="term" value="C:plasma membrane"/>
    <property type="evidence" value="ECO:0007669"/>
    <property type="project" value="UniProtKB-SubCell"/>
</dbReference>
<feature type="binding site" evidence="13">
    <location>
        <position position="201"/>
    </location>
    <ligand>
        <name>substrate</name>
    </ligand>
</feature>
<feature type="binding site" evidence="13">
    <location>
        <position position="110"/>
    </location>
    <ligand>
        <name>FMN</name>
        <dbReference type="ChEBI" id="CHEBI:58210"/>
    </ligand>
</feature>
<comment type="pathway">
    <text evidence="3 13">Pyrimidine metabolism; UMP biosynthesis via de novo pathway; orotate from (S)-dihydroorotate (quinone route): step 1/1.</text>
</comment>
<evidence type="ECO:0000256" key="12">
    <source>
        <dbReference type="ARBA" id="ARBA00048639"/>
    </source>
</evidence>
<feature type="binding site" evidence="13">
    <location>
        <begin position="342"/>
        <end position="343"/>
    </location>
    <ligand>
        <name>FMN</name>
        <dbReference type="ChEBI" id="CHEBI:58210"/>
    </ligand>
</feature>
<evidence type="ECO:0000256" key="9">
    <source>
        <dbReference type="ARBA" id="ARBA00022975"/>
    </source>
</evidence>